<dbReference type="InterPro" id="IPR015943">
    <property type="entry name" value="WD40/YVTN_repeat-like_dom_sf"/>
</dbReference>
<accession>A0ABT3SZR9</accession>
<dbReference type="SUPFAM" id="SSF110296">
    <property type="entry name" value="Oligoxyloglucan reducing end-specific cellobiohydrolase"/>
    <property type="match status" value="2"/>
</dbReference>
<evidence type="ECO:0000313" key="4">
    <source>
        <dbReference type="EMBL" id="MCX2975505.1"/>
    </source>
</evidence>
<dbReference type="PANTHER" id="PTHR47199">
    <property type="entry name" value="PHOTOSYSTEM II STABILITY/ASSEMBLY FACTOR HCF136, CHLOROPLASTIC"/>
    <property type="match status" value="1"/>
</dbReference>
<dbReference type="Pfam" id="PF14870">
    <property type="entry name" value="PSII_BNR"/>
    <property type="match status" value="1"/>
</dbReference>
<organism evidence="4 5">
    <name type="scientific">Candidatus Seongchinamella marina</name>
    <dbReference type="NCBI Taxonomy" id="2518990"/>
    <lineage>
        <taxon>Bacteria</taxon>
        <taxon>Pseudomonadati</taxon>
        <taxon>Pseudomonadota</taxon>
        <taxon>Gammaproteobacteria</taxon>
        <taxon>Cellvibrionales</taxon>
        <taxon>Halieaceae</taxon>
        <taxon>Seongchinamella</taxon>
    </lineage>
</organism>
<dbReference type="PANTHER" id="PTHR47199:SF2">
    <property type="entry name" value="PHOTOSYSTEM II STABILITY_ASSEMBLY FACTOR HCF136, CHLOROPLASTIC"/>
    <property type="match status" value="1"/>
</dbReference>
<sequence>MDMKKNMQSLLGKKSELPAKCWQRRIGLALLFIALSACEAPLDLSGAEAEGAKDLRRYDMLQAAAHSGDEVMVVSSVGAIVVSGDSGENWQRFELPGRPPLIDITACPSGEFFALDTERRVWRRDSDAGQWTSSVLDTPESTLSIHCAPNGRLWVSASFGTLYWSAGDMQQWTEFSLYEDLQFTAVRFVDENKGFALGEFGTVLTSTDGGDSWEALEPIPNEFYPMGVDFLDAQTGWAGGLDGVIWQTTDGGLNWERQQSVTSAPIYNVHASEHGVFAVGGSAKLVERVGGKWQAFEGATEVLAFMRGVDTLDNGSLLVAGGGGTLVVIPLAERSKSNEGNKGSNK</sequence>
<gene>
    <name evidence="4" type="ORF">EYC87_18140</name>
</gene>
<evidence type="ECO:0000256" key="2">
    <source>
        <dbReference type="ARBA" id="ARBA00023276"/>
    </source>
</evidence>
<proteinExistence type="predicted"/>
<dbReference type="EMBL" id="SHNP01000008">
    <property type="protein sequence ID" value="MCX2975505.1"/>
    <property type="molecule type" value="Genomic_DNA"/>
</dbReference>
<comment type="caution">
    <text evidence="4">The sequence shown here is derived from an EMBL/GenBank/DDBJ whole genome shotgun (WGS) entry which is preliminary data.</text>
</comment>
<evidence type="ECO:0000313" key="5">
    <source>
        <dbReference type="Proteomes" id="UP001143307"/>
    </source>
</evidence>
<reference evidence="4" key="1">
    <citation type="submission" date="2019-02" db="EMBL/GenBank/DDBJ databases">
        <authorList>
            <person name="Li S.-H."/>
        </authorList>
    </citation>
    <scope>NUCLEOTIDE SEQUENCE</scope>
    <source>
        <strain evidence="4">IMCC8485</strain>
    </source>
</reference>
<evidence type="ECO:0000256" key="1">
    <source>
        <dbReference type="ARBA" id="ARBA00022531"/>
    </source>
</evidence>
<dbReference type="Gene3D" id="2.130.10.10">
    <property type="entry name" value="YVTN repeat-like/Quinoprotein amine dehydrogenase"/>
    <property type="match status" value="1"/>
</dbReference>
<name>A0ABT3SZR9_9GAMM</name>
<dbReference type="InterPro" id="IPR028203">
    <property type="entry name" value="PSII_CF48-like_dom"/>
</dbReference>
<keyword evidence="4" id="KW-0378">Hydrolase</keyword>
<keyword evidence="1" id="KW-0602">Photosynthesis</keyword>
<keyword evidence="5" id="KW-1185">Reference proteome</keyword>
<feature type="domain" description="Photosynthesis system II assembly factor Ycf48/Hcf136-like" evidence="3">
    <location>
        <begin position="168"/>
        <end position="258"/>
    </location>
</feature>
<protein>
    <submittedName>
        <fullName evidence="4">Glycosyl hydrolase</fullName>
    </submittedName>
</protein>
<dbReference type="Proteomes" id="UP001143307">
    <property type="component" value="Unassembled WGS sequence"/>
</dbReference>
<evidence type="ECO:0000259" key="3">
    <source>
        <dbReference type="Pfam" id="PF14870"/>
    </source>
</evidence>
<keyword evidence="2" id="KW-0604">Photosystem II</keyword>
<dbReference type="GO" id="GO:0016787">
    <property type="term" value="F:hydrolase activity"/>
    <property type="evidence" value="ECO:0007669"/>
    <property type="project" value="UniProtKB-KW"/>
</dbReference>